<protein>
    <recommendedName>
        <fullName evidence="5">DUF2785 domain-containing protein</fullName>
    </recommendedName>
</protein>
<evidence type="ECO:0000313" key="1">
    <source>
        <dbReference type="EMBL" id="OFD90633.1"/>
    </source>
</evidence>
<dbReference type="Pfam" id="PF10978">
    <property type="entry name" value="DUF2785"/>
    <property type="match status" value="1"/>
</dbReference>
<dbReference type="PATRIC" id="fig|86662.23.peg.3460"/>
<name>A0A1C4EAH9_BACMY</name>
<reference evidence="2 4" key="2">
    <citation type="submission" date="2016-08" db="EMBL/GenBank/DDBJ databases">
        <authorList>
            <person name="Seilhamer J.J."/>
        </authorList>
    </citation>
    <scope>NUCLEOTIDE SEQUENCE [LARGE SCALE GENOMIC DNA]</scope>
    <source>
        <strain evidence="2 4">SDA_GO95</strain>
    </source>
</reference>
<dbReference type="InterPro" id="IPR021247">
    <property type="entry name" value="DUF2785"/>
</dbReference>
<dbReference type="RefSeq" id="WP_002110905.1">
    <property type="nucleotide sequence ID" value="NZ_CP035953.1"/>
</dbReference>
<evidence type="ECO:0000313" key="3">
    <source>
        <dbReference type="Proteomes" id="UP000175835"/>
    </source>
</evidence>
<dbReference type="EMBL" id="LXLX01000040">
    <property type="protein sequence ID" value="OFD90633.1"/>
    <property type="molecule type" value="Genomic_DNA"/>
</dbReference>
<dbReference type="AlphaFoldDB" id="A0A1C4EAH9"/>
<sequence>MDITALQQQLELIQQNDYSHMQHIDINELTTNMLQHIGTTDSYIRYQLIYNCFSHFIQYELLLDDQLKLLLHTCLSDEYLYFDINSPYTDGVFTRSYTVSLIALILQFSNSHYFLTEEDVTEIKQNLITYTNLETDFRGYIEDKGWAHCIAHVSDAFNEIIQNSYITFECYEEMIHCLLNKIFTSADIYHNNEDERVVTPLVSMVYHDFAQEDLISIIHKKVQRLPQIRKRLSLNEYCILCANIKTFLRTLFFRTKNDHNLAFTAHKTEKMLKELPNYY</sequence>
<dbReference type="Proteomes" id="UP000195696">
    <property type="component" value="Unassembled WGS sequence"/>
</dbReference>
<gene>
    <name evidence="2" type="ORF">BWGO95_03425</name>
    <name evidence="1" type="ORF">BWGOE11_33540</name>
</gene>
<reference evidence="1 3" key="1">
    <citation type="submission" date="2016-05" db="EMBL/GenBank/DDBJ databases">
        <title>Bacillus thuringiensis and Bacillus weihenstephanensis as novel biocontrol agents of wilt causing Verticillium species.</title>
        <authorList>
            <person name="Hollensteiner J."/>
            <person name="Wemheuer F."/>
            <person name="Harting R."/>
            <person name="Kolarzyk A."/>
            <person name="Diaz-Valerio S."/>
            <person name="Poehlein A."/>
            <person name="Brzuszkiewicz E."/>
            <person name="Nesemann K."/>
            <person name="Braus-Stromeyer S."/>
            <person name="Braus G."/>
            <person name="Daniel R."/>
            <person name="Liesegang H."/>
        </authorList>
    </citation>
    <scope>NUCLEOTIDE SEQUENCE [LARGE SCALE GENOMIC DNA]</scope>
    <source>
        <strain evidence="1 3">GOE11</strain>
    </source>
</reference>
<accession>A0A1C4EAH9</accession>
<dbReference type="EMBL" id="FMAK01000041">
    <property type="protein sequence ID" value="SCB69266.1"/>
    <property type="molecule type" value="Genomic_DNA"/>
</dbReference>
<evidence type="ECO:0008006" key="5">
    <source>
        <dbReference type="Google" id="ProtNLM"/>
    </source>
</evidence>
<organism evidence="1 3">
    <name type="scientific">Bacillus mycoides</name>
    <dbReference type="NCBI Taxonomy" id="1405"/>
    <lineage>
        <taxon>Bacteria</taxon>
        <taxon>Bacillati</taxon>
        <taxon>Bacillota</taxon>
        <taxon>Bacilli</taxon>
        <taxon>Bacillales</taxon>
        <taxon>Bacillaceae</taxon>
        <taxon>Bacillus</taxon>
        <taxon>Bacillus cereus group</taxon>
    </lineage>
</organism>
<dbReference type="Proteomes" id="UP000175835">
    <property type="component" value="Unassembled WGS sequence"/>
</dbReference>
<proteinExistence type="predicted"/>
<evidence type="ECO:0000313" key="4">
    <source>
        <dbReference type="Proteomes" id="UP000195696"/>
    </source>
</evidence>
<evidence type="ECO:0000313" key="2">
    <source>
        <dbReference type="EMBL" id="SCB69266.1"/>
    </source>
</evidence>